<proteinExistence type="predicted"/>
<dbReference type="SUPFAM" id="SSF54285">
    <property type="entry name" value="MoaD/ThiS"/>
    <property type="match status" value="1"/>
</dbReference>
<accession>A0A1Q6F4M4</accession>
<dbReference type="NCBIfam" id="TIGR01683">
    <property type="entry name" value="thiS"/>
    <property type="match status" value="1"/>
</dbReference>
<dbReference type="InterPro" id="IPR010035">
    <property type="entry name" value="Thi_S"/>
</dbReference>
<dbReference type="STRING" id="28117.BHV66_07855"/>
<dbReference type="PANTHER" id="PTHR34472">
    <property type="entry name" value="SULFUR CARRIER PROTEIN THIS"/>
    <property type="match status" value="1"/>
</dbReference>
<reference evidence="1 2" key="1">
    <citation type="journal article" date="2016" name="Nat. Biotechnol.">
        <title>Measurement of bacterial replication rates in microbial communities.</title>
        <authorList>
            <person name="Brown C.T."/>
            <person name="Olm M.R."/>
            <person name="Thomas B.C."/>
            <person name="Banfield J.F."/>
        </authorList>
    </citation>
    <scope>NUCLEOTIDE SEQUENCE [LARGE SCALE GENOMIC DNA]</scope>
    <source>
        <strain evidence="1">CAG:67_53_122</strain>
    </source>
</reference>
<dbReference type="EMBL" id="MNQH01000032">
    <property type="protein sequence ID" value="OKY93810.1"/>
    <property type="molecule type" value="Genomic_DNA"/>
</dbReference>
<name>A0A1Q6F4M4_9BACT</name>
<dbReference type="RefSeq" id="WP_276617979.1">
    <property type="nucleotide sequence ID" value="NZ_CAKVYA010000002.1"/>
</dbReference>
<dbReference type="Pfam" id="PF02597">
    <property type="entry name" value="ThiS"/>
    <property type="match status" value="1"/>
</dbReference>
<dbReference type="Proteomes" id="UP000187417">
    <property type="component" value="Unassembled WGS sequence"/>
</dbReference>
<organism evidence="1 2">
    <name type="scientific">Alistipes putredinis</name>
    <dbReference type="NCBI Taxonomy" id="28117"/>
    <lineage>
        <taxon>Bacteria</taxon>
        <taxon>Pseudomonadati</taxon>
        <taxon>Bacteroidota</taxon>
        <taxon>Bacteroidia</taxon>
        <taxon>Bacteroidales</taxon>
        <taxon>Rikenellaceae</taxon>
        <taxon>Alistipes</taxon>
    </lineage>
</organism>
<dbReference type="InterPro" id="IPR003749">
    <property type="entry name" value="ThiS/MoaD-like"/>
</dbReference>
<dbReference type="InterPro" id="IPR016155">
    <property type="entry name" value="Mopterin_synth/thiamin_S_b"/>
</dbReference>
<dbReference type="Gene3D" id="3.10.20.30">
    <property type="match status" value="1"/>
</dbReference>
<evidence type="ECO:0000313" key="2">
    <source>
        <dbReference type="Proteomes" id="UP000187417"/>
    </source>
</evidence>
<dbReference type="InterPro" id="IPR012675">
    <property type="entry name" value="Beta-grasp_dom_sf"/>
</dbReference>
<dbReference type="AlphaFoldDB" id="A0A1Q6F4M4"/>
<protein>
    <submittedName>
        <fullName evidence="1">Thiamine biosynthesis protein ThiS</fullName>
    </submittedName>
</protein>
<sequence length="66" mass="6901">MEVFINHSPVETDAATTLAELLMQEGIAADGIAAAIDNKVVPRSEWPTTHLQAGAKITVIRAVCGG</sequence>
<evidence type="ECO:0000313" key="1">
    <source>
        <dbReference type="EMBL" id="OKY93810.1"/>
    </source>
</evidence>
<comment type="caution">
    <text evidence="1">The sequence shown here is derived from an EMBL/GenBank/DDBJ whole genome shotgun (WGS) entry which is preliminary data.</text>
</comment>
<dbReference type="PANTHER" id="PTHR34472:SF1">
    <property type="entry name" value="SULFUR CARRIER PROTEIN THIS"/>
    <property type="match status" value="1"/>
</dbReference>
<gene>
    <name evidence="1" type="ORF">BHV66_07855</name>
</gene>
<dbReference type="CDD" id="cd00565">
    <property type="entry name" value="Ubl_ThiS"/>
    <property type="match status" value="1"/>
</dbReference>